<accession>M0HTB1</accession>
<dbReference type="EMBL" id="AOLJ01000001">
    <property type="protein sequence ID" value="ELZ86927.1"/>
    <property type="molecule type" value="Genomic_DNA"/>
</dbReference>
<dbReference type="Gene3D" id="3.40.33.10">
    <property type="entry name" value="CAP"/>
    <property type="match status" value="1"/>
</dbReference>
<protein>
    <recommendedName>
        <fullName evidence="1">SCP domain-containing protein</fullName>
    </recommendedName>
</protein>
<dbReference type="SUPFAM" id="SSF55797">
    <property type="entry name" value="PR-1-like"/>
    <property type="match status" value="1"/>
</dbReference>
<dbReference type="Proteomes" id="UP000011571">
    <property type="component" value="Unassembled WGS sequence"/>
</dbReference>
<sequence>MDTEPIHVETLVHHFVNEVRTDHGLSELAYDKDLERIARAHSEAMADRRFFSHTTPDGRSAFDRYVSHGYWSSTQRRRRCGENISRRTFRLSRIEGVSERRRARAVTELARTVVDGWMGSAGHRRNVLGQKWEREGVGAAIDASGSGSDTVRLYVTQNFA</sequence>
<gene>
    <name evidence="2" type="ORF">C454_00215</name>
</gene>
<dbReference type="AlphaFoldDB" id="M0HTB1"/>
<feature type="domain" description="SCP" evidence="1">
    <location>
        <begin position="15"/>
        <end position="159"/>
    </location>
</feature>
<dbReference type="PATRIC" id="fig|1227459.3.peg.28"/>
<reference evidence="2 3" key="1">
    <citation type="journal article" date="2014" name="PLoS Genet.">
        <title>Phylogenetically driven sequencing of extremely halophilic archaea reveals strategies for static and dynamic osmo-response.</title>
        <authorList>
            <person name="Becker E.A."/>
            <person name="Seitzer P.M."/>
            <person name="Tritt A."/>
            <person name="Larsen D."/>
            <person name="Krusor M."/>
            <person name="Yao A.I."/>
            <person name="Wu D."/>
            <person name="Madern D."/>
            <person name="Eisen J.A."/>
            <person name="Darling A.E."/>
            <person name="Facciotti M.T."/>
        </authorList>
    </citation>
    <scope>NUCLEOTIDE SEQUENCE [LARGE SCALE GENOMIC DNA]</scope>
    <source>
        <strain evidence="3">ATCC 33959 / DSM 4427 / JCM 8863 / NBRC 102184 / NCIMB 2188 / Ma 2.38</strain>
    </source>
</reference>
<evidence type="ECO:0000313" key="2">
    <source>
        <dbReference type="EMBL" id="ELZ86927.1"/>
    </source>
</evidence>
<evidence type="ECO:0000259" key="1">
    <source>
        <dbReference type="Pfam" id="PF00188"/>
    </source>
</evidence>
<evidence type="ECO:0000313" key="3">
    <source>
        <dbReference type="Proteomes" id="UP000011571"/>
    </source>
</evidence>
<dbReference type="PANTHER" id="PTHR31157">
    <property type="entry name" value="SCP DOMAIN-CONTAINING PROTEIN"/>
    <property type="match status" value="1"/>
</dbReference>
<dbReference type="InterPro" id="IPR014044">
    <property type="entry name" value="CAP_dom"/>
</dbReference>
<comment type="caution">
    <text evidence="2">The sequence shown here is derived from an EMBL/GenBank/DDBJ whole genome shotgun (WGS) entry which is preliminary data.</text>
</comment>
<proteinExistence type="predicted"/>
<dbReference type="RefSeq" id="WP_004971350.1">
    <property type="nucleotide sequence ID" value="NZ_AOLJ01000001.1"/>
</dbReference>
<name>M0HTB1_HALGM</name>
<keyword evidence="3" id="KW-1185">Reference proteome</keyword>
<dbReference type="InterPro" id="IPR035940">
    <property type="entry name" value="CAP_sf"/>
</dbReference>
<dbReference type="Pfam" id="PF00188">
    <property type="entry name" value="CAP"/>
    <property type="match status" value="1"/>
</dbReference>
<dbReference type="PANTHER" id="PTHR31157:SF1">
    <property type="entry name" value="SCP DOMAIN-CONTAINING PROTEIN"/>
    <property type="match status" value="1"/>
</dbReference>
<dbReference type="CDD" id="cd05379">
    <property type="entry name" value="CAP_bacterial"/>
    <property type="match status" value="1"/>
</dbReference>
<organism evidence="2 3">
    <name type="scientific">Haloferax gibbonsii (strain ATCC 33959 / DSM 4427 / JCM 8863 / NBRC 102184 / NCIMB 2188 / Ma 2.38)</name>
    <dbReference type="NCBI Taxonomy" id="1227459"/>
    <lineage>
        <taxon>Archaea</taxon>
        <taxon>Methanobacteriati</taxon>
        <taxon>Methanobacteriota</taxon>
        <taxon>Stenosarchaea group</taxon>
        <taxon>Halobacteria</taxon>
        <taxon>Halobacteriales</taxon>
        <taxon>Haloferacaceae</taxon>
        <taxon>Haloferax</taxon>
    </lineage>
</organism>